<accession>A0A8J2LU74</accession>
<evidence type="ECO:0000313" key="1">
    <source>
        <dbReference type="EMBL" id="CAG7838330.1"/>
    </source>
</evidence>
<dbReference type="PANTHER" id="PTHR34153">
    <property type="entry name" value="SI:CH211-262H13.3-RELATED-RELATED"/>
    <property type="match status" value="1"/>
</dbReference>
<dbReference type="PANTHER" id="PTHR34153:SF2">
    <property type="entry name" value="SI:CH211-262H13.3-RELATED"/>
    <property type="match status" value="1"/>
</dbReference>
<evidence type="ECO:0000313" key="2">
    <source>
        <dbReference type="Proteomes" id="UP000708208"/>
    </source>
</evidence>
<sequence>MHRPTKRHINRLAAQEARSLVFIREQETSDNMFAVVEFHYDDGRESDIEVVPTSWITKNKQKCRWPKNPKAVSKLISDLISPEKHWSRQSVKRIFGYYDVEGKRKRKKTQIFDPSSLTSKKFKRIGNPNRLVYLEDSSSAADVSPIKIPLYPQDKEEGNPRSLKSPLAKYNNFPFKTNMRTSLKESSEDEVIVNSHHSTFLKSTKLPNSNVETPASCTAQEQLRTLHSAYVINEADQLELTSEFRNSQSGELHFSPENAFSTRKSHIFADDTMTTNDFGENNAAESIPNRATKSTTTSEFVDEFQKTVLHFLAVIKTRLKLLEDGQELILARNPAQDGQKSIWKIELPLDSVKTVLSTEAFLVQDDLYAELLDRVKNISGSTFGDCTRRIFRKLISDNAAVEFNWKGQKGKHAVSEFLLIKIVKESVQIHFRKKYNEGDIENCVKEWLKQAPKRILQRQKRLSPFGGRGCGGADSVVLDGDSE</sequence>
<reference evidence="1" key="1">
    <citation type="submission" date="2021-06" db="EMBL/GenBank/DDBJ databases">
        <authorList>
            <person name="Hodson N. C."/>
            <person name="Mongue J. A."/>
            <person name="Jaron S. K."/>
        </authorList>
    </citation>
    <scope>NUCLEOTIDE SEQUENCE</scope>
</reference>
<proteinExistence type="predicted"/>
<gene>
    <name evidence="1" type="ORF">AFUS01_LOCUS47311</name>
</gene>
<evidence type="ECO:0008006" key="3">
    <source>
        <dbReference type="Google" id="ProtNLM"/>
    </source>
</evidence>
<keyword evidence="2" id="KW-1185">Reference proteome</keyword>
<dbReference type="Proteomes" id="UP000708208">
    <property type="component" value="Unassembled WGS sequence"/>
</dbReference>
<dbReference type="EMBL" id="CAJVCH010571714">
    <property type="protein sequence ID" value="CAG7838330.1"/>
    <property type="molecule type" value="Genomic_DNA"/>
</dbReference>
<comment type="caution">
    <text evidence="1">The sequence shown here is derived from an EMBL/GenBank/DDBJ whole genome shotgun (WGS) entry which is preliminary data.</text>
</comment>
<dbReference type="AlphaFoldDB" id="A0A8J2LU74"/>
<dbReference type="OrthoDB" id="6621698at2759"/>
<protein>
    <recommendedName>
        <fullName evidence="3">DUF4806 domain-containing protein</fullName>
    </recommendedName>
</protein>
<organism evidence="1 2">
    <name type="scientific">Allacma fusca</name>
    <dbReference type="NCBI Taxonomy" id="39272"/>
    <lineage>
        <taxon>Eukaryota</taxon>
        <taxon>Metazoa</taxon>
        <taxon>Ecdysozoa</taxon>
        <taxon>Arthropoda</taxon>
        <taxon>Hexapoda</taxon>
        <taxon>Collembola</taxon>
        <taxon>Symphypleona</taxon>
        <taxon>Sminthuridae</taxon>
        <taxon>Allacma</taxon>
    </lineage>
</organism>
<name>A0A8J2LU74_9HEXA</name>